<accession>A0ABM0GYF2</accession>
<organism evidence="2 3">
    <name type="scientific">Saccoglossus kowalevskii</name>
    <name type="common">Acorn worm</name>
    <dbReference type="NCBI Taxonomy" id="10224"/>
    <lineage>
        <taxon>Eukaryota</taxon>
        <taxon>Metazoa</taxon>
        <taxon>Hemichordata</taxon>
        <taxon>Enteropneusta</taxon>
        <taxon>Harrimaniidae</taxon>
        <taxon>Saccoglossus</taxon>
    </lineage>
</organism>
<keyword evidence="2" id="KW-1185">Reference proteome</keyword>
<evidence type="ECO:0000313" key="3">
    <source>
        <dbReference type="RefSeq" id="XP_002740152.1"/>
    </source>
</evidence>
<dbReference type="RefSeq" id="XP_002740152.1">
    <property type="nucleotide sequence ID" value="XM_002740106.2"/>
</dbReference>
<gene>
    <name evidence="3" type="primary">LOC100368538</name>
</gene>
<proteinExistence type="predicted"/>
<name>A0ABM0GYF2_SACKO</name>
<dbReference type="GeneID" id="100368538"/>
<dbReference type="PROSITE" id="PS51257">
    <property type="entry name" value="PROKAR_LIPOPROTEIN"/>
    <property type="match status" value="1"/>
</dbReference>
<evidence type="ECO:0000256" key="1">
    <source>
        <dbReference type="SAM" id="SignalP"/>
    </source>
</evidence>
<feature type="signal peptide" evidence="1">
    <location>
        <begin position="1"/>
        <end position="22"/>
    </location>
</feature>
<dbReference type="Proteomes" id="UP000694865">
    <property type="component" value="Unplaced"/>
</dbReference>
<reference evidence="3" key="1">
    <citation type="submission" date="2025-08" db="UniProtKB">
        <authorList>
            <consortium name="RefSeq"/>
        </authorList>
    </citation>
    <scope>IDENTIFICATION</scope>
    <source>
        <tissue evidence="3">Testes</tissue>
    </source>
</reference>
<protein>
    <submittedName>
        <fullName evidence="3">Uncharacterized protein LOC100368538</fullName>
    </submittedName>
</protein>
<keyword evidence="1" id="KW-0732">Signal</keyword>
<evidence type="ECO:0000313" key="2">
    <source>
        <dbReference type="Proteomes" id="UP000694865"/>
    </source>
</evidence>
<sequence length="224" mass="25185">MKLCYVIFIHFGLMCACTQIKAFPNFASLFMNTGKETSGSGQDEEVLPPHAFTEEEALRALHLAPCSSGEGLACEGTDECFSSLAEVCHGDMVCGMDVFCDSQDDPISCREDYINTGCQHDKAVQWLTTNGVPNFGISTHYDLQIFFDLWLFEDTKFCTDGRIKCHDECLLYDELCDSSKTHCKCNGKNISRIISEYRMMYVFLRFRGGNAGNAFKKSSPYSRH</sequence>
<feature type="chain" id="PRO_5045036501" evidence="1">
    <location>
        <begin position="23"/>
        <end position="224"/>
    </location>
</feature>